<accession>A0A7C9AQV5</accession>
<protein>
    <submittedName>
        <fullName evidence="1">Uncharacterized protein</fullName>
    </submittedName>
</protein>
<dbReference type="EMBL" id="GISG01257721">
    <property type="protein sequence ID" value="MBA4673116.1"/>
    <property type="molecule type" value="Transcribed_RNA"/>
</dbReference>
<dbReference type="AlphaFoldDB" id="A0A7C9AQV5"/>
<organism evidence="1">
    <name type="scientific">Opuntia streptacantha</name>
    <name type="common">Prickly pear cactus</name>
    <name type="synonym">Opuntia cardona</name>
    <dbReference type="NCBI Taxonomy" id="393608"/>
    <lineage>
        <taxon>Eukaryota</taxon>
        <taxon>Viridiplantae</taxon>
        <taxon>Streptophyta</taxon>
        <taxon>Embryophyta</taxon>
        <taxon>Tracheophyta</taxon>
        <taxon>Spermatophyta</taxon>
        <taxon>Magnoliopsida</taxon>
        <taxon>eudicotyledons</taxon>
        <taxon>Gunneridae</taxon>
        <taxon>Pentapetalae</taxon>
        <taxon>Caryophyllales</taxon>
        <taxon>Cactineae</taxon>
        <taxon>Cactaceae</taxon>
        <taxon>Opuntioideae</taxon>
        <taxon>Opuntia</taxon>
    </lineage>
</organism>
<proteinExistence type="predicted"/>
<name>A0A7C9AQV5_OPUST</name>
<reference evidence="1" key="1">
    <citation type="journal article" date="2013" name="J. Plant Res.">
        <title>Effect of fungi and light on seed germination of three Opuntia species from semiarid lands of central Mexico.</title>
        <authorList>
            <person name="Delgado-Sanchez P."/>
            <person name="Jimenez-Bremont J.F."/>
            <person name="Guerrero-Gonzalez Mde L."/>
            <person name="Flores J."/>
        </authorList>
    </citation>
    <scope>NUCLEOTIDE SEQUENCE</scope>
    <source>
        <tissue evidence="1">Cladode</tissue>
    </source>
</reference>
<evidence type="ECO:0000313" key="1">
    <source>
        <dbReference type="EMBL" id="MBA4673116.1"/>
    </source>
</evidence>
<reference evidence="1" key="2">
    <citation type="submission" date="2020-07" db="EMBL/GenBank/DDBJ databases">
        <authorList>
            <person name="Vera ALvarez R."/>
            <person name="Arias-Moreno D.M."/>
            <person name="Jimenez-Jacinto V."/>
            <person name="Jimenez-Bremont J.F."/>
            <person name="Swaminathan K."/>
            <person name="Moose S.P."/>
            <person name="Guerrero-Gonzalez M.L."/>
            <person name="Marino-Ramirez L."/>
            <person name="Landsman D."/>
            <person name="Rodriguez-Kessler M."/>
            <person name="Delgado-Sanchez P."/>
        </authorList>
    </citation>
    <scope>NUCLEOTIDE SEQUENCE</scope>
    <source>
        <tissue evidence="1">Cladode</tissue>
    </source>
</reference>
<sequence>MGTLLGRISIFIRIRMALQHTECISFYLQCELSKSRFHPPFPCQQIIRICCNNINLQIILVCLKEKIRLKETTPLSLTQLNLLANFIAMLKLLHHNTKSTS</sequence>